<protein>
    <submittedName>
        <fullName evidence="1">Uncharacterized protein</fullName>
    </submittedName>
</protein>
<proteinExistence type="predicted"/>
<dbReference type="PANTHER" id="PTHR45727:SF2">
    <property type="entry name" value="NPC INTRACELLULAR CHOLESTEROL TRANSPORTER 1"/>
    <property type="match status" value="1"/>
</dbReference>
<organism evidence="1 2">
    <name type="scientific">Punica granatum</name>
    <name type="common">Pomegranate</name>
    <dbReference type="NCBI Taxonomy" id="22663"/>
    <lineage>
        <taxon>Eukaryota</taxon>
        <taxon>Viridiplantae</taxon>
        <taxon>Streptophyta</taxon>
        <taxon>Embryophyta</taxon>
        <taxon>Tracheophyta</taxon>
        <taxon>Spermatophyta</taxon>
        <taxon>Magnoliopsida</taxon>
        <taxon>eudicotyledons</taxon>
        <taxon>Gunneridae</taxon>
        <taxon>Pentapetalae</taxon>
        <taxon>rosids</taxon>
        <taxon>malvids</taxon>
        <taxon>Myrtales</taxon>
        <taxon>Lythraceae</taxon>
        <taxon>Punica</taxon>
    </lineage>
</organism>
<gene>
    <name evidence="1" type="ORF">CRG98_041578</name>
</gene>
<evidence type="ECO:0000313" key="1">
    <source>
        <dbReference type="EMBL" id="PKI38048.1"/>
    </source>
</evidence>
<dbReference type="PANTHER" id="PTHR45727">
    <property type="entry name" value="NPC INTRACELLULAR CHOLESTEROL TRANSPORTER 1"/>
    <property type="match status" value="1"/>
</dbReference>
<dbReference type="AlphaFoldDB" id="A0A2I0I256"/>
<keyword evidence="2" id="KW-1185">Reference proteome</keyword>
<evidence type="ECO:0000313" key="2">
    <source>
        <dbReference type="Proteomes" id="UP000233551"/>
    </source>
</evidence>
<dbReference type="EMBL" id="PGOL01004231">
    <property type="protein sequence ID" value="PKI38048.1"/>
    <property type="molecule type" value="Genomic_DNA"/>
</dbReference>
<reference evidence="1 2" key="1">
    <citation type="submission" date="2017-11" db="EMBL/GenBank/DDBJ databases">
        <title>De-novo sequencing of pomegranate (Punica granatum L.) genome.</title>
        <authorList>
            <person name="Akparov Z."/>
            <person name="Amiraslanov A."/>
            <person name="Hajiyeva S."/>
            <person name="Abbasov M."/>
            <person name="Kaur K."/>
            <person name="Hamwieh A."/>
            <person name="Solovyev V."/>
            <person name="Salamov A."/>
            <person name="Braich B."/>
            <person name="Kosarev P."/>
            <person name="Mahmoud A."/>
            <person name="Hajiyev E."/>
            <person name="Babayeva S."/>
            <person name="Izzatullayeva V."/>
            <person name="Mammadov A."/>
            <person name="Mammadov A."/>
            <person name="Sharifova S."/>
            <person name="Ojaghi J."/>
            <person name="Eynullazada K."/>
            <person name="Bayramov B."/>
            <person name="Abdulazimova A."/>
            <person name="Shahmuradov I."/>
        </authorList>
    </citation>
    <scope>NUCLEOTIDE SEQUENCE [LARGE SCALE GENOMIC DNA]</scope>
    <source>
        <strain evidence="2">cv. AG2017</strain>
        <tissue evidence="1">Leaf</tissue>
    </source>
</reference>
<sequence length="272" mass="30578">MLTFRYSGNGTLKSIVLLIDICGVRSDGKLLNCPYGSPRMKVCNSLSCRLPSLLAEFLKSLMRAQLLSKSDSIYQFTSVSKIISSWKVAVILYSFSSNVLGIIWNETYECVHLLVDTGHEKDRVAEQLLRNNSSIVTLLHSTESNRYLHEAPRSGRCYSGYLFYRSCMYFYMIDGNWGVMWRPERVRSRVVGKGCLKQRGCQCGAAIMYFKMDPANYDNYGGVDHVSYCFQHFTSADTCMSAFRAPVDPSTVLGGFSGSNYSEVGFGPPKDF</sequence>
<comment type="caution">
    <text evidence="1">The sequence shown here is derived from an EMBL/GenBank/DDBJ whole genome shotgun (WGS) entry which is preliminary data.</text>
</comment>
<dbReference type="GO" id="GO:0015918">
    <property type="term" value="P:sterol transport"/>
    <property type="evidence" value="ECO:0007669"/>
    <property type="project" value="TreeGrafter"/>
</dbReference>
<dbReference type="Proteomes" id="UP000233551">
    <property type="component" value="Unassembled WGS sequence"/>
</dbReference>
<dbReference type="GO" id="GO:0016020">
    <property type="term" value="C:membrane"/>
    <property type="evidence" value="ECO:0007669"/>
    <property type="project" value="TreeGrafter"/>
</dbReference>
<accession>A0A2I0I256</accession>
<name>A0A2I0I256_PUNGR</name>
<dbReference type="STRING" id="22663.A0A2I0I256"/>
<dbReference type="GO" id="GO:0032934">
    <property type="term" value="F:sterol binding"/>
    <property type="evidence" value="ECO:0007669"/>
    <property type="project" value="TreeGrafter"/>
</dbReference>